<evidence type="ECO:0000313" key="5">
    <source>
        <dbReference type="Proteomes" id="UP000594638"/>
    </source>
</evidence>
<dbReference type="Proteomes" id="UP000594638">
    <property type="component" value="Unassembled WGS sequence"/>
</dbReference>
<dbReference type="PROSITE" id="PS50076">
    <property type="entry name" value="DNAJ_2"/>
    <property type="match status" value="1"/>
</dbReference>
<dbReference type="InterPro" id="IPR036869">
    <property type="entry name" value="J_dom_sf"/>
</dbReference>
<dbReference type="AlphaFoldDB" id="A0A8S0VE46"/>
<dbReference type="Gene3D" id="1.10.287.110">
    <property type="entry name" value="DnaJ domain"/>
    <property type="match status" value="1"/>
</dbReference>
<dbReference type="PANTHER" id="PTHR36335">
    <property type="entry name" value="CHAPERONE DNAJ-DOMAIN SUPERFAMILY PROTEIN"/>
    <property type="match status" value="1"/>
</dbReference>
<accession>A0A8S0VE46</accession>
<sequence length="503" mass="57124">MSISSSFSSSTMSGTKTLQRCRNMKEADNVVLIDVDSEHFDSVIIIDVPEPLPKKWRGSSMVEEKWPFRSVICIDDDESSDNDQHDDHHQNVSTESKNGQHKEPPVCFSTGKTSHGNEAPSPFIIEEDAPFDSPSYGNGKSDGHKRSYSGTKDPPCNYSEKKKSQHCEPVSLSCQNEENLNPPASSYSPYHGLGAEQVDHPTMAFQDDEETQMNFLHGKPSLVEEEASMCNRQNSYETDSDDVGSSLTDKEKKRQEETFTGNIKEKEHLKPYEPCATSSVNKENLIDNAAQLKQDNSSVEAVENLVDSLSKSMDEDEDDQKHIQNGGTAHSVENCIITEREKLKETDEYKRALEQELASRQQALKIEAEEAQRLRQLRRRKKEESIRLQDMANRQKKRVEEVRETQKKDVENLNLKEVIRSQVRKELKKLEMTCCSMASLLHSLGIHVGGWPCPSSNEVQAAYKRALLKFHPDRAPQCDIRQQVEAEEKFKLINRLKEKLLPS</sequence>
<feature type="domain" description="J" evidence="3">
    <location>
        <begin position="439"/>
        <end position="503"/>
    </location>
</feature>
<reference evidence="4 5" key="1">
    <citation type="submission" date="2019-12" db="EMBL/GenBank/DDBJ databases">
        <authorList>
            <person name="Alioto T."/>
            <person name="Alioto T."/>
            <person name="Gomez Garrido J."/>
        </authorList>
    </citation>
    <scope>NUCLEOTIDE SEQUENCE [LARGE SCALE GENOMIC DNA]</scope>
</reference>
<feature type="coiled-coil region" evidence="1">
    <location>
        <begin position="350"/>
        <end position="416"/>
    </location>
</feature>
<keyword evidence="5" id="KW-1185">Reference proteome</keyword>
<name>A0A8S0VE46_OLEEU</name>
<comment type="caution">
    <text evidence="4">The sequence shown here is derived from an EMBL/GenBank/DDBJ whole genome shotgun (WGS) entry which is preliminary data.</text>
</comment>
<feature type="region of interest" description="Disordered" evidence="2">
    <location>
        <begin position="234"/>
        <end position="266"/>
    </location>
</feature>
<evidence type="ECO:0000256" key="1">
    <source>
        <dbReference type="SAM" id="Coils"/>
    </source>
</evidence>
<dbReference type="Gramene" id="OE9A043462T1">
    <property type="protein sequence ID" value="OE9A043462C1"/>
    <property type="gene ID" value="OE9A043462"/>
</dbReference>
<feature type="coiled-coil region" evidence="1">
    <location>
        <begin position="282"/>
        <end position="319"/>
    </location>
</feature>
<dbReference type="EMBL" id="CACTIH010009536">
    <property type="protein sequence ID" value="CAA3032165.1"/>
    <property type="molecule type" value="Genomic_DNA"/>
</dbReference>
<dbReference type="InterPro" id="IPR001623">
    <property type="entry name" value="DnaJ_domain"/>
</dbReference>
<dbReference type="SUPFAM" id="SSF46565">
    <property type="entry name" value="Chaperone J-domain"/>
    <property type="match status" value="1"/>
</dbReference>
<protein>
    <recommendedName>
        <fullName evidence="3">J domain-containing protein</fullName>
    </recommendedName>
</protein>
<evidence type="ECO:0000259" key="3">
    <source>
        <dbReference type="PROSITE" id="PS50076"/>
    </source>
</evidence>
<dbReference type="CDD" id="cd06257">
    <property type="entry name" value="DnaJ"/>
    <property type="match status" value="1"/>
</dbReference>
<feature type="compositionally biased region" description="Basic and acidic residues" evidence="2">
    <location>
        <begin position="248"/>
        <end position="266"/>
    </location>
</feature>
<dbReference type="OrthoDB" id="498970at2759"/>
<gene>
    <name evidence="4" type="ORF">OLEA9_A043462</name>
</gene>
<feature type="region of interest" description="Disordered" evidence="2">
    <location>
        <begin position="77"/>
        <end position="162"/>
    </location>
</feature>
<organism evidence="4 5">
    <name type="scientific">Olea europaea subsp. europaea</name>
    <dbReference type="NCBI Taxonomy" id="158383"/>
    <lineage>
        <taxon>Eukaryota</taxon>
        <taxon>Viridiplantae</taxon>
        <taxon>Streptophyta</taxon>
        <taxon>Embryophyta</taxon>
        <taxon>Tracheophyta</taxon>
        <taxon>Spermatophyta</taxon>
        <taxon>Magnoliopsida</taxon>
        <taxon>eudicotyledons</taxon>
        <taxon>Gunneridae</taxon>
        <taxon>Pentapetalae</taxon>
        <taxon>asterids</taxon>
        <taxon>lamiids</taxon>
        <taxon>Lamiales</taxon>
        <taxon>Oleaceae</taxon>
        <taxon>Oleeae</taxon>
        <taxon>Olea</taxon>
    </lineage>
</organism>
<dbReference type="PANTHER" id="PTHR36335:SF1">
    <property type="entry name" value="CHAPERONE DNAJ-DOMAIN SUPERFAMILY PROTEIN"/>
    <property type="match status" value="1"/>
</dbReference>
<evidence type="ECO:0000256" key="2">
    <source>
        <dbReference type="SAM" id="MobiDB-lite"/>
    </source>
</evidence>
<proteinExistence type="predicted"/>
<keyword evidence="1" id="KW-0175">Coiled coil</keyword>
<dbReference type="Gramene" id="OE9A043462T3">
    <property type="protein sequence ID" value="OE9A043462C3"/>
    <property type="gene ID" value="OE9A043462"/>
</dbReference>
<evidence type="ECO:0000313" key="4">
    <source>
        <dbReference type="EMBL" id="CAA3032165.1"/>
    </source>
</evidence>
<feature type="compositionally biased region" description="Polar residues" evidence="2">
    <location>
        <begin position="234"/>
        <end position="247"/>
    </location>
</feature>